<organism evidence="1 2">
    <name type="scientific">Methanocaldococcus bathoardescens</name>
    <dbReference type="NCBI Taxonomy" id="1301915"/>
    <lineage>
        <taxon>Archaea</taxon>
        <taxon>Methanobacteriati</taxon>
        <taxon>Methanobacteriota</taxon>
        <taxon>Methanomada group</taxon>
        <taxon>Methanococci</taxon>
        <taxon>Methanococcales</taxon>
        <taxon>Methanocaldococcaceae</taxon>
        <taxon>Methanocaldococcus</taxon>
    </lineage>
</organism>
<reference evidence="1 2" key="1">
    <citation type="journal article" date="2015" name="Int. J. Syst. Evol. Microbiol.">
        <title>M ethanocaldococcus bathoardescens sp. nov., a hyperthermophilic methanogen isolated from a volcanically active deep-sea hydrothermal vent.</title>
        <authorList>
            <person name="Stewart L.C."/>
            <person name="Jung J.H."/>
            <person name="Kim Y.T."/>
            <person name="Kwon S.W."/>
            <person name="Park C.S."/>
            <person name="Holden J.F."/>
        </authorList>
    </citation>
    <scope>NUCLEOTIDE SEQUENCE [LARGE SCALE GENOMIC DNA]</scope>
    <source>
        <strain evidence="1 2">JH146</strain>
    </source>
</reference>
<gene>
    <name evidence="1" type="ORF">JH146_0062</name>
</gene>
<keyword evidence="2" id="KW-1185">Reference proteome</keyword>
<sequence length="313" mass="37205">MAFDEICDEIILDYEDAKDFAYILKLIYLNEFEKIKNLNLDKFGIIEKDDLLFYGKNYPLFKSLLFFNEIPVFREEKESILFLKSIGLSPRNTLNSLTYKEKVKLGNEFLKRCIGLVPKEYISYIPQLIFGREYYFKGVCLKEYVSALNGLYKIGKKNKVKKLIISMELPDEKDVKKYKKKLAKKIDLFKKKLNSYEINYLNLKFNNKNFKCQYIYVRQSIWNKVLGLFGEEIELKYYPTLVNVAHSHEKVDFLKSLFIFVDRGDISVYAKVPKLVYLKDGLTLNHLNLRGKYIYFGNWEKERFWKIIKKGAL</sequence>
<name>A0A076LEQ9_9EURY</name>
<dbReference type="RefSeq" id="WP_048201129.1">
    <property type="nucleotide sequence ID" value="NZ_CP009149.1"/>
</dbReference>
<accession>A0A076LEQ9</accession>
<dbReference type="KEGG" id="mjh:JH146_0062"/>
<dbReference type="AlphaFoldDB" id="A0A076LEQ9"/>
<dbReference type="OrthoDB" id="60412at2157"/>
<evidence type="ECO:0000313" key="2">
    <source>
        <dbReference type="Proteomes" id="UP000028781"/>
    </source>
</evidence>
<proteinExistence type="predicted"/>
<protein>
    <submittedName>
        <fullName evidence="1">Phosphoesterase RecJ domain protein</fullName>
    </submittedName>
</protein>
<evidence type="ECO:0000313" key="1">
    <source>
        <dbReference type="EMBL" id="AIJ04913.1"/>
    </source>
</evidence>
<dbReference type="Proteomes" id="UP000028781">
    <property type="component" value="Chromosome"/>
</dbReference>
<dbReference type="HOGENOM" id="CLU_887427_0_0_2"/>
<dbReference type="GeneID" id="24890653"/>
<dbReference type="STRING" id="1301915.JH146_0062"/>
<dbReference type="EMBL" id="CP009149">
    <property type="protein sequence ID" value="AIJ04913.1"/>
    <property type="molecule type" value="Genomic_DNA"/>
</dbReference>